<reference evidence="1 2" key="1">
    <citation type="submission" date="2019-08" db="EMBL/GenBank/DDBJ databases">
        <authorList>
            <person name="Hu J."/>
        </authorList>
    </citation>
    <scope>NUCLEOTIDE SEQUENCE [LARGE SCALE GENOMIC DNA]</scope>
    <source>
        <strain evidence="1 2">NEAU-184</strain>
    </source>
</reference>
<organism evidence="1 2">
    <name type="scientific">Agromyces mariniharenae</name>
    <dbReference type="NCBI Taxonomy" id="2604423"/>
    <lineage>
        <taxon>Bacteria</taxon>
        <taxon>Bacillati</taxon>
        <taxon>Actinomycetota</taxon>
        <taxon>Actinomycetes</taxon>
        <taxon>Micrococcales</taxon>
        <taxon>Microbacteriaceae</taxon>
        <taxon>Agromyces</taxon>
    </lineage>
</organism>
<dbReference type="Proteomes" id="UP000325243">
    <property type="component" value="Unassembled WGS sequence"/>
</dbReference>
<dbReference type="EMBL" id="VSSB01000002">
    <property type="protein sequence ID" value="TYL50258.1"/>
    <property type="molecule type" value="Genomic_DNA"/>
</dbReference>
<evidence type="ECO:0000313" key="2">
    <source>
        <dbReference type="Proteomes" id="UP000325243"/>
    </source>
</evidence>
<keyword evidence="2" id="KW-1185">Reference proteome</keyword>
<name>A0A5S4UVP7_9MICO</name>
<proteinExistence type="predicted"/>
<gene>
    <name evidence="1" type="ORF">FYC51_13620</name>
</gene>
<evidence type="ECO:0000313" key="1">
    <source>
        <dbReference type="EMBL" id="TYL50258.1"/>
    </source>
</evidence>
<comment type="caution">
    <text evidence="1">The sequence shown here is derived from an EMBL/GenBank/DDBJ whole genome shotgun (WGS) entry which is preliminary data.</text>
</comment>
<dbReference type="AlphaFoldDB" id="A0A5S4UVP7"/>
<sequence>MLTAIICRSSQCLSRGTRTAVSNSARTNAMCEEHALFQATLIGPAHEDWFVAAQLGGDDGEHVIEEFILQDDWTRTIEVQCTHDSDEVPPWHAKARRRVVWCAGPSFNAFAPGDCGGRADI</sequence>
<protein>
    <submittedName>
        <fullName evidence="1">Uncharacterized protein</fullName>
    </submittedName>
</protein>
<dbReference type="RefSeq" id="WP_148734360.1">
    <property type="nucleotide sequence ID" value="NZ_VSSB01000002.1"/>
</dbReference>
<accession>A0A5S4UVP7</accession>